<keyword evidence="1" id="KW-0732">Signal</keyword>
<sequence length="219" mass="22405">MNKSLAAVVLFAGVAGFGMAPAAAAQSACESLGGTVDAAAICHVDSAGAGFRFEASFPAGYPDQQALTDYLSGERDRMADYAAKIPPTGRGSGYELAITGKPYHSGTPVGGTQSVVFGAQNDSGVANEGRPATIYTAFNYDLGRGAPITFATLFKPGTTPADVQAAAPDLPAPDDFGVHGYRNFALTDEAVVVFIDQDFLHAGPRSVSVPRTALAALLA</sequence>
<name>A0A1Y5PSY4_9MYCO</name>
<organism evidence="2">
    <name type="scientific">uncultured Mycobacterium sp</name>
    <dbReference type="NCBI Taxonomy" id="171292"/>
    <lineage>
        <taxon>Bacteria</taxon>
        <taxon>Bacillati</taxon>
        <taxon>Actinomycetota</taxon>
        <taxon>Actinomycetes</taxon>
        <taxon>Mycobacteriales</taxon>
        <taxon>Mycobacteriaceae</taxon>
        <taxon>Mycobacterium</taxon>
        <taxon>environmental samples</taxon>
    </lineage>
</organism>
<dbReference type="AlphaFoldDB" id="A0A1Y5PSY4"/>
<gene>
    <name evidence="2" type="ORF">MHPYR_670013</name>
</gene>
<feature type="chain" id="PRO_5012193088" evidence="1">
    <location>
        <begin position="25"/>
        <end position="219"/>
    </location>
</feature>
<accession>A0A1Y5PSY4</accession>
<dbReference type="Gene3D" id="3.30.565.40">
    <property type="entry name" value="Fervidobacterium nodosum Rt17-B1 like"/>
    <property type="match status" value="1"/>
</dbReference>
<feature type="signal peptide" evidence="1">
    <location>
        <begin position="1"/>
        <end position="24"/>
    </location>
</feature>
<reference evidence="2" key="1">
    <citation type="submission" date="2016-03" db="EMBL/GenBank/DDBJ databases">
        <authorList>
            <person name="Ploux O."/>
        </authorList>
    </citation>
    <scope>NUCLEOTIDE SEQUENCE</scope>
    <source>
        <strain evidence="2">UC10</strain>
    </source>
</reference>
<dbReference type="EMBL" id="FLQS01000064">
    <property type="protein sequence ID" value="SBS79018.1"/>
    <property type="molecule type" value="Genomic_DNA"/>
</dbReference>
<protein>
    <submittedName>
        <fullName evidence="2">Immunogenic protein MPB64/MPT64</fullName>
    </submittedName>
</protein>
<proteinExistence type="predicted"/>
<evidence type="ECO:0000313" key="2">
    <source>
        <dbReference type="EMBL" id="SBS79018.1"/>
    </source>
</evidence>
<evidence type="ECO:0000256" key="1">
    <source>
        <dbReference type="SAM" id="SignalP"/>
    </source>
</evidence>